<feature type="transmembrane region" description="Helical" evidence="2">
    <location>
        <begin position="107"/>
        <end position="123"/>
    </location>
</feature>
<proteinExistence type="predicted"/>
<keyword evidence="2" id="KW-0812">Transmembrane</keyword>
<keyword evidence="2" id="KW-0472">Membrane</keyword>
<feature type="transmembrane region" description="Helical" evidence="2">
    <location>
        <begin position="29"/>
        <end position="55"/>
    </location>
</feature>
<reference evidence="3 4" key="1">
    <citation type="journal article" date="2016" name="Nat. Commun.">
        <title>Thousands of microbial genomes shed light on interconnected biogeochemical processes in an aquifer system.</title>
        <authorList>
            <person name="Anantharaman K."/>
            <person name="Brown C.T."/>
            <person name="Hug L.A."/>
            <person name="Sharon I."/>
            <person name="Castelle C.J."/>
            <person name="Probst A.J."/>
            <person name="Thomas B.C."/>
            <person name="Singh A."/>
            <person name="Wilkins M.J."/>
            <person name="Karaoz U."/>
            <person name="Brodie E.L."/>
            <person name="Williams K.H."/>
            <person name="Hubbard S.S."/>
            <person name="Banfield J.F."/>
        </authorList>
    </citation>
    <scope>NUCLEOTIDE SEQUENCE [LARGE SCALE GENOMIC DNA]</scope>
</reference>
<protein>
    <submittedName>
        <fullName evidence="3">Uncharacterized protein</fullName>
    </submittedName>
</protein>
<accession>A0A1F6E8K0</accession>
<gene>
    <name evidence="3" type="ORF">A3C20_02575</name>
</gene>
<organism evidence="3 4">
    <name type="scientific">Candidatus Kaiserbacteria bacterium RIFCSPHIGHO2_02_FULL_55_25</name>
    <dbReference type="NCBI Taxonomy" id="1798498"/>
    <lineage>
        <taxon>Bacteria</taxon>
        <taxon>Candidatus Kaiseribacteriota</taxon>
    </lineage>
</organism>
<feature type="region of interest" description="Disordered" evidence="1">
    <location>
        <begin position="262"/>
        <end position="287"/>
    </location>
</feature>
<evidence type="ECO:0000256" key="2">
    <source>
        <dbReference type="SAM" id="Phobius"/>
    </source>
</evidence>
<dbReference type="Proteomes" id="UP000176914">
    <property type="component" value="Unassembled WGS sequence"/>
</dbReference>
<dbReference type="AlphaFoldDB" id="A0A1F6E8K0"/>
<evidence type="ECO:0000313" key="4">
    <source>
        <dbReference type="Proteomes" id="UP000176914"/>
    </source>
</evidence>
<name>A0A1F6E8K0_9BACT</name>
<evidence type="ECO:0000256" key="1">
    <source>
        <dbReference type="SAM" id="MobiDB-lite"/>
    </source>
</evidence>
<dbReference type="EMBL" id="MFLL01000006">
    <property type="protein sequence ID" value="OGG70033.1"/>
    <property type="molecule type" value="Genomic_DNA"/>
</dbReference>
<comment type="caution">
    <text evidence="3">The sequence shown here is derived from an EMBL/GenBank/DDBJ whole genome shotgun (WGS) entry which is preliminary data.</text>
</comment>
<feature type="transmembrane region" description="Helical" evidence="2">
    <location>
        <begin position="143"/>
        <end position="162"/>
    </location>
</feature>
<keyword evidence="2" id="KW-1133">Transmembrane helix</keyword>
<feature type="transmembrane region" description="Helical" evidence="2">
    <location>
        <begin position="67"/>
        <end position="87"/>
    </location>
</feature>
<sequence length="287" mass="31288">MQVQPAAAPAVAPLIEIGGKKSMRKRGKLYSIVADTMWVLTVIAFAFLLGIFPQVSTMVVPYYGGTVAQLLIMMMAPAIAMLVFFNLHSGRWPVAEHRRRNIWTSRLACGALVVIALVVFLANKGLTGLPVLTYQDWTFNVDLLAKIALFGTIAFAVIDFFYTKGDDYVASSVNDTAFNDLQLENANLRAQLAARASGAASIGDRRVASRDGLLHPDFQGEADSQVLRRRIVTIIEKPYYARFPGDVPPWLELRAEPQPRRAPALAPLAEPPASRAAAEADAPLPQA</sequence>
<evidence type="ECO:0000313" key="3">
    <source>
        <dbReference type="EMBL" id="OGG70033.1"/>
    </source>
</evidence>